<dbReference type="EMBL" id="KI894008">
    <property type="protein sequence ID" value="OCF52031.1"/>
    <property type="molecule type" value="Genomic_DNA"/>
</dbReference>
<dbReference type="AlphaFoldDB" id="A0A1B9I9H1"/>
<dbReference type="GeneID" id="30169684"/>
<dbReference type="KEGG" id="kpin:30169684"/>
<dbReference type="Proteomes" id="UP000094020">
    <property type="component" value="Chromosome 4"/>
</dbReference>
<evidence type="ECO:0000313" key="1">
    <source>
        <dbReference type="EMBL" id="OCF52031.1"/>
    </source>
</evidence>
<dbReference type="RefSeq" id="XP_019013250.1">
    <property type="nucleotide sequence ID" value="XM_019153089.1"/>
</dbReference>
<evidence type="ECO:0000313" key="3">
    <source>
        <dbReference type="Proteomes" id="UP000094020"/>
    </source>
</evidence>
<name>A0A1B9I9H1_9TREE</name>
<dbReference type="OrthoDB" id="10574452at2759"/>
<proteinExistence type="predicted"/>
<accession>A0A1B9I9H1</accession>
<keyword evidence="3" id="KW-1185">Reference proteome</keyword>
<evidence type="ECO:0000313" key="2">
    <source>
        <dbReference type="EMBL" id="WWC69742.1"/>
    </source>
</evidence>
<sequence length="164" mass="19668">MSIDKLSYENLPTSNESRGLKFVLETAFPLRLSDDIIHYPELSLRWVQQTWSEFIHNIFSPYYFIHFRDVYKLDGEKVIMAITREELSIAWIDSLNGVRYHQGLLNHIRMKQKYFDLDLSERELSVVIYQLEQTCRDWSNCYRELDLALGLLREYEQARIVPKK</sequence>
<gene>
    <name evidence="1" type="ORF">I206_01315</name>
    <name evidence="2" type="ORF">I206_103685</name>
</gene>
<reference evidence="1" key="1">
    <citation type="submission" date="2013-07" db="EMBL/GenBank/DDBJ databases">
        <title>The Genome Sequence of Cryptococcus pinus CBS10737.</title>
        <authorList>
            <consortium name="The Broad Institute Genome Sequencing Platform"/>
            <person name="Cuomo C."/>
            <person name="Litvintseva A."/>
            <person name="Chen Y."/>
            <person name="Heitman J."/>
            <person name="Sun S."/>
            <person name="Springer D."/>
            <person name="Dromer F."/>
            <person name="Young S.K."/>
            <person name="Zeng Q."/>
            <person name="Gargeya S."/>
            <person name="Fitzgerald M."/>
            <person name="Abouelleil A."/>
            <person name="Alvarado L."/>
            <person name="Berlin A.M."/>
            <person name="Chapman S.B."/>
            <person name="Dewar J."/>
            <person name="Goldberg J."/>
            <person name="Griggs A."/>
            <person name="Gujja S."/>
            <person name="Hansen M."/>
            <person name="Howarth C."/>
            <person name="Imamovic A."/>
            <person name="Larimer J."/>
            <person name="McCowan C."/>
            <person name="Murphy C."/>
            <person name="Pearson M."/>
            <person name="Priest M."/>
            <person name="Roberts A."/>
            <person name="Saif S."/>
            <person name="Shea T."/>
            <person name="Sykes S."/>
            <person name="Wortman J."/>
            <person name="Nusbaum C."/>
            <person name="Birren B."/>
        </authorList>
    </citation>
    <scope>NUCLEOTIDE SEQUENCE [LARGE SCALE GENOMIC DNA]</scope>
    <source>
        <strain evidence="1">CBS 10737</strain>
    </source>
</reference>
<reference evidence="2" key="4">
    <citation type="submission" date="2024-02" db="EMBL/GenBank/DDBJ databases">
        <title>Comparative genomics of Cryptococcus and Kwoniella reveals pathogenesis evolution and contrasting modes of karyotype evolution via chromosome fusion or intercentromeric recombination.</title>
        <authorList>
            <person name="Coelho M.A."/>
            <person name="David-Palma M."/>
            <person name="Shea T."/>
            <person name="Bowers K."/>
            <person name="McGinley-Smith S."/>
            <person name="Mohammad A.W."/>
            <person name="Gnirke A."/>
            <person name="Yurkov A.M."/>
            <person name="Nowrousian M."/>
            <person name="Sun S."/>
            <person name="Cuomo C.A."/>
            <person name="Heitman J."/>
        </authorList>
    </citation>
    <scope>NUCLEOTIDE SEQUENCE</scope>
    <source>
        <strain evidence="2">CBS 10737</strain>
    </source>
</reference>
<reference evidence="1" key="3">
    <citation type="submission" date="2016-07" db="EMBL/GenBank/DDBJ databases">
        <title>Evolution of pathogenesis and genome organization in the Tremellales.</title>
        <authorList>
            <person name="Cuomo C."/>
            <person name="Litvintseva A."/>
            <person name="Heitman J."/>
            <person name="Chen Y."/>
            <person name="Sun S."/>
            <person name="Springer D."/>
            <person name="Dromer F."/>
            <person name="Young S."/>
            <person name="Zeng Q."/>
            <person name="Chapman S."/>
            <person name="Gujja S."/>
            <person name="Saif S."/>
            <person name="Birren B."/>
        </authorList>
    </citation>
    <scope>NUCLEOTIDE SEQUENCE</scope>
    <source>
        <strain evidence="1">CBS 10737</strain>
    </source>
</reference>
<protein>
    <submittedName>
        <fullName evidence="1">Uncharacterized protein</fullName>
    </submittedName>
</protein>
<reference evidence="2" key="2">
    <citation type="submission" date="2013-07" db="EMBL/GenBank/DDBJ databases">
        <authorList>
            <consortium name="The Broad Institute Genome Sequencing Platform"/>
            <person name="Cuomo C."/>
            <person name="Litvintseva A."/>
            <person name="Chen Y."/>
            <person name="Heitman J."/>
            <person name="Sun S."/>
            <person name="Springer D."/>
            <person name="Dromer F."/>
            <person name="Young S.K."/>
            <person name="Zeng Q."/>
            <person name="Gargeya S."/>
            <person name="Fitzgerald M."/>
            <person name="Abouelleil A."/>
            <person name="Alvarado L."/>
            <person name="Berlin A.M."/>
            <person name="Chapman S.B."/>
            <person name="Dewar J."/>
            <person name="Goldberg J."/>
            <person name="Griggs A."/>
            <person name="Gujja S."/>
            <person name="Hansen M."/>
            <person name="Howarth C."/>
            <person name="Imamovic A."/>
            <person name="Larimer J."/>
            <person name="McCowan C."/>
            <person name="Murphy C."/>
            <person name="Pearson M."/>
            <person name="Priest M."/>
            <person name="Roberts A."/>
            <person name="Saif S."/>
            <person name="Shea T."/>
            <person name="Sykes S."/>
            <person name="Wortman J."/>
            <person name="Nusbaum C."/>
            <person name="Birren B."/>
        </authorList>
    </citation>
    <scope>NUCLEOTIDE SEQUENCE</scope>
    <source>
        <strain evidence="2">CBS 10737</strain>
    </source>
</reference>
<organism evidence="1">
    <name type="scientific">Kwoniella pini CBS 10737</name>
    <dbReference type="NCBI Taxonomy" id="1296096"/>
    <lineage>
        <taxon>Eukaryota</taxon>
        <taxon>Fungi</taxon>
        <taxon>Dikarya</taxon>
        <taxon>Basidiomycota</taxon>
        <taxon>Agaricomycotina</taxon>
        <taxon>Tremellomycetes</taxon>
        <taxon>Tremellales</taxon>
        <taxon>Cryptococcaceae</taxon>
        <taxon>Kwoniella</taxon>
    </lineage>
</organism>
<dbReference type="EMBL" id="CP144522">
    <property type="protein sequence ID" value="WWC69742.1"/>
    <property type="molecule type" value="Genomic_DNA"/>
</dbReference>